<evidence type="ECO:0000256" key="1">
    <source>
        <dbReference type="ARBA" id="ARBA00022679"/>
    </source>
</evidence>
<reference evidence="2" key="1">
    <citation type="submission" date="2020-05" db="EMBL/GenBank/DDBJ databases">
        <authorList>
            <person name="Chiriac C."/>
            <person name="Salcher M."/>
            <person name="Ghai R."/>
            <person name="Kavagutti S V."/>
        </authorList>
    </citation>
    <scope>NUCLEOTIDE SEQUENCE</scope>
</reference>
<dbReference type="Pfam" id="PF14602">
    <property type="entry name" value="Hexapep_2"/>
    <property type="match status" value="1"/>
</dbReference>
<dbReference type="EMBL" id="CAEZVL010000141">
    <property type="protein sequence ID" value="CAB4635129.1"/>
    <property type="molecule type" value="Genomic_DNA"/>
</dbReference>
<name>A0A6J6JGV1_9ZZZZ</name>
<dbReference type="SUPFAM" id="SSF51161">
    <property type="entry name" value="Trimeric LpxA-like enzymes"/>
    <property type="match status" value="1"/>
</dbReference>
<gene>
    <name evidence="2" type="ORF">UFOPK1960_00926</name>
</gene>
<dbReference type="CDD" id="cd04647">
    <property type="entry name" value="LbH_MAT_like"/>
    <property type="match status" value="1"/>
</dbReference>
<dbReference type="AlphaFoldDB" id="A0A6J6JGV1"/>
<dbReference type="GO" id="GO:0008374">
    <property type="term" value="F:O-acyltransferase activity"/>
    <property type="evidence" value="ECO:0007669"/>
    <property type="project" value="TreeGrafter"/>
</dbReference>
<protein>
    <submittedName>
        <fullName evidence="2">Unannotated protein</fullName>
    </submittedName>
</protein>
<sequence>MLDQPAFEAQPLGRVRAWRNRSFSGLVHYLWEMAIEAGAIGGSTKKGKLFGSFGEQSVICFPANTIFNERFIHIGRNTMIGPDCTLSAGMVPGQQCLSDRIVTIGNRCLIGKGTGIVGHFSIEIGDDVWTGHNVYITDQNHGYEDISRPISVQTMPEKAVRIGNGSWLGYGTVVLPGADIGEHVVIGANSVVTGTIPSFSVAVGSPAKVVRRYINGAWEPVIS</sequence>
<dbReference type="PANTHER" id="PTHR23416">
    <property type="entry name" value="SIALIC ACID SYNTHASE-RELATED"/>
    <property type="match status" value="1"/>
</dbReference>
<dbReference type="InterPro" id="IPR051159">
    <property type="entry name" value="Hexapeptide_acetyltransf"/>
</dbReference>
<proteinExistence type="predicted"/>
<dbReference type="PROSITE" id="PS00101">
    <property type="entry name" value="HEXAPEP_TRANSFERASES"/>
    <property type="match status" value="1"/>
</dbReference>
<dbReference type="Pfam" id="PF00132">
    <property type="entry name" value="Hexapep"/>
    <property type="match status" value="1"/>
</dbReference>
<dbReference type="InterPro" id="IPR018357">
    <property type="entry name" value="Hexapep_transf_CS"/>
</dbReference>
<dbReference type="InterPro" id="IPR011004">
    <property type="entry name" value="Trimer_LpxA-like_sf"/>
</dbReference>
<organism evidence="2">
    <name type="scientific">freshwater metagenome</name>
    <dbReference type="NCBI Taxonomy" id="449393"/>
    <lineage>
        <taxon>unclassified sequences</taxon>
        <taxon>metagenomes</taxon>
        <taxon>ecological metagenomes</taxon>
    </lineage>
</organism>
<dbReference type="InterPro" id="IPR001451">
    <property type="entry name" value="Hexapep"/>
</dbReference>
<dbReference type="Gene3D" id="2.160.10.10">
    <property type="entry name" value="Hexapeptide repeat proteins"/>
    <property type="match status" value="1"/>
</dbReference>
<keyword evidence="1" id="KW-0808">Transferase</keyword>
<evidence type="ECO:0000313" key="2">
    <source>
        <dbReference type="EMBL" id="CAB4635129.1"/>
    </source>
</evidence>
<accession>A0A6J6JGV1</accession>
<dbReference type="PANTHER" id="PTHR23416:SF78">
    <property type="entry name" value="LIPOPOLYSACCHARIDE BIOSYNTHESIS O-ACETYL TRANSFERASE WBBJ-RELATED"/>
    <property type="match status" value="1"/>
</dbReference>